<evidence type="ECO:0000313" key="1">
    <source>
        <dbReference type="EMBL" id="KAL2613010.1"/>
    </source>
</evidence>
<dbReference type="Proteomes" id="UP001605036">
    <property type="component" value="Unassembled WGS sequence"/>
</dbReference>
<gene>
    <name evidence="1" type="ORF">R1flu_024702</name>
</gene>
<name>A0ABD1XVM7_9MARC</name>
<protein>
    <recommendedName>
        <fullName evidence="3">Ribosomal protein S14</fullName>
    </recommendedName>
</protein>
<organism evidence="1 2">
    <name type="scientific">Riccia fluitans</name>
    <dbReference type="NCBI Taxonomy" id="41844"/>
    <lineage>
        <taxon>Eukaryota</taxon>
        <taxon>Viridiplantae</taxon>
        <taxon>Streptophyta</taxon>
        <taxon>Embryophyta</taxon>
        <taxon>Marchantiophyta</taxon>
        <taxon>Marchantiopsida</taxon>
        <taxon>Marchantiidae</taxon>
        <taxon>Marchantiales</taxon>
        <taxon>Ricciaceae</taxon>
        <taxon>Riccia</taxon>
    </lineage>
</organism>
<evidence type="ECO:0000313" key="2">
    <source>
        <dbReference type="Proteomes" id="UP001605036"/>
    </source>
</evidence>
<evidence type="ECO:0008006" key="3">
    <source>
        <dbReference type="Google" id="ProtNLM"/>
    </source>
</evidence>
<proteinExistence type="predicted"/>
<dbReference type="EMBL" id="JBHFFA010000007">
    <property type="protein sequence ID" value="KAL2613010.1"/>
    <property type="molecule type" value="Genomic_DNA"/>
</dbReference>
<sequence length="99" mass="10779">MDYNPKLGRVPTARRRALAPVNATAKVCTGDEGIVRRRRVEAPVSKVPRVQFTLAQSASIFLTASVDGLRGACLASWPRELLCKTATDYRPQAPGSVLR</sequence>
<comment type="caution">
    <text evidence="1">The sequence shown here is derived from an EMBL/GenBank/DDBJ whole genome shotgun (WGS) entry which is preliminary data.</text>
</comment>
<accession>A0ABD1XVM7</accession>
<reference evidence="1 2" key="1">
    <citation type="submission" date="2024-09" db="EMBL/GenBank/DDBJ databases">
        <title>Chromosome-scale assembly of Riccia fluitans.</title>
        <authorList>
            <person name="Paukszto L."/>
            <person name="Sawicki J."/>
            <person name="Karawczyk K."/>
            <person name="Piernik-Szablinska J."/>
            <person name="Szczecinska M."/>
            <person name="Mazdziarz M."/>
        </authorList>
    </citation>
    <scope>NUCLEOTIDE SEQUENCE [LARGE SCALE GENOMIC DNA]</scope>
    <source>
        <strain evidence="1">Rf_01</strain>
        <tissue evidence="1">Aerial parts of the thallus</tissue>
    </source>
</reference>
<keyword evidence="2" id="KW-1185">Reference proteome</keyword>
<dbReference type="AlphaFoldDB" id="A0ABD1XVM7"/>